<dbReference type="Pfam" id="PF06763">
    <property type="entry name" value="Minor_tail_Z"/>
    <property type="match status" value="1"/>
</dbReference>
<dbReference type="RefSeq" id="WP_305994447.1">
    <property type="nucleotide sequence ID" value="NZ_JAVAMP010000026.1"/>
</dbReference>
<evidence type="ECO:0000313" key="1">
    <source>
        <dbReference type="EMBL" id="MDP5277146.1"/>
    </source>
</evidence>
<name>A0ABT9J694_9BACL</name>
<gene>
    <name evidence="1" type="ORF">Q5Y73_23910</name>
</gene>
<dbReference type="Proteomes" id="UP001231941">
    <property type="component" value="Unassembled WGS sequence"/>
</dbReference>
<organism evidence="1 2">
    <name type="scientific">Chengkuizengella axinellae</name>
    <dbReference type="NCBI Taxonomy" id="3064388"/>
    <lineage>
        <taxon>Bacteria</taxon>
        <taxon>Bacillati</taxon>
        <taxon>Bacillota</taxon>
        <taxon>Bacilli</taxon>
        <taxon>Bacillales</taxon>
        <taxon>Paenibacillaceae</taxon>
        <taxon>Chengkuizengella</taxon>
    </lineage>
</organism>
<comment type="caution">
    <text evidence="1">The sequence shown here is derived from an EMBL/GenBank/DDBJ whole genome shotgun (WGS) entry which is preliminary data.</text>
</comment>
<accession>A0ABT9J694</accession>
<dbReference type="EMBL" id="JAVAMP010000026">
    <property type="protein sequence ID" value="MDP5277146.1"/>
    <property type="molecule type" value="Genomic_DNA"/>
</dbReference>
<evidence type="ECO:0000313" key="2">
    <source>
        <dbReference type="Proteomes" id="UP001231941"/>
    </source>
</evidence>
<dbReference type="InterPro" id="IPR010633">
    <property type="entry name" value="Phage_lambda_GpZ"/>
</dbReference>
<proteinExistence type="predicted"/>
<reference evidence="1 2" key="1">
    <citation type="submission" date="2023-08" db="EMBL/GenBank/DDBJ databases">
        <authorList>
            <person name="Park J.-S."/>
        </authorList>
    </citation>
    <scope>NUCLEOTIDE SEQUENCE [LARGE SCALE GENOMIC DNA]</scope>
    <source>
        <strain evidence="1 2">2205SS18-9</strain>
    </source>
</reference>
<keyword evidence="2" id="KW-1185">Reference proteome</keyword>
<protein>
    <submittedName>
        <fullName evidence="1">Phage tail protein</fullName>
    </submittedName>
</protein>
<sequence length="183" mass="20343">MKVKIPNELKDVKKHFNKVQKGVPKAVSNALNRAASSAKTAAVREVRDTYTIKAKDINKTLRLGRAKGNNLNVRLTSRGGNTPLINFKTRPSKPPKRQPKVLRASVKKGRFKPITGAFVTRAGQHIGVFARLGKKRLPIQEKYGPAAPVMLSQEGVNARFEGKAQEEFKKRLDHEMNRLGGIK</sequence>